<dbReference type="Gene3D" id="1.20.58.120">
    <property type="entry name" value="BAG domain"/>
    <property type="match status" value="1"/>
</dbReference>
<dbReference type="AlphaFoldDB" id="A0A0J9XDG5"/>
<dbReference type="OrthoDB" id="417450at2759"/>
<keyword evidence="4" id="KW-1185">Reference proteome</keyword>
<dbReference type="Proteomes" id="UP000242525">
    <property type="component" value="Unassembled WGS sequence"/>
</dbReference>
<evidence type="ECO:0000256" key="1">
    <source>
        <dbReference type="SAM" id="MobiDB-lite"/>
    </source>
</evidence>
<protein>
    <recommendedName>
        <fullName evidence="2">BAG domain-containing protein</fullName>
    </recommendedName>
</protein>
<dbReference type="InterPro" id="IPR036533">
    <property type="entry name" value="BAG_dom_sf"/>
</dbReference>
<reference evidence="3" key="1">
    <citation type="submission" date="2014-03" db="EMBL/GenBank/DDBJ databases">
        <authorList>
            <person name="Casaregola S."/>
        </authorList>
    </citation>
    <scope>NUCLEOTIDE SEQUENCE [LARGE SCALE GENOMIC DNA]</scope>
    <source>
        <strain evidence="3">CLIB 918</strain>
    </source>
</reference>
<feature type="compositionally biased region" description="Low complexity" evidence="1">
    <location>
        <begin position="160"/>
        <end position="174"/>
    </location>
</feature>
<sequence length="329" mass="35685">MFKSLGNMIFGDSSDEGSSGSLKRGVPTNVALVYGKSTYELEFTDDDFASEERPEKGVTVLSLKFIASRILTPKILTNNTANNGASTAAAGAAGSGNKLINPSNFTLIHHGKKLLDDKKYLVDYKIKNGDKILVMVSNPERVAAAAAAATRVQRTEKKTASASKKSGSSKATSSNQIPRAFPVKPLTPGEEIQKILDQLDKEILPLIQKFISHPPESEAARKEEHHRISELVLQKMFLMDGIDVSASQEVRQQRKDAINTMHKHLASIDTVHKPEDVKESVETDEEEPEPAAADTKESEPAAEDAKESEPAAVDAKDDPVPADDDKKQA</sequence>
<dbReference type="SUPFAM" id="SSF63491">
    <property type="entry name" value="BAG domain"/>
    <property type="match status" value="1"/>
</dbReference>
<accession>A0A0J9XDG5</accession>
<comment type="caution">
    <text evidence="3">The sequence shown here is derived from an EMBL/GenBank/DDBJ whole genome shotgun (WGS) entry which is preliminary data.</text>
</comment>
<feature type="region of interest" description="Disordered" evidence="1">
    <location>
        <begin position="151"/>
        <end position="184"/>
    </location>
</feature>
<evidence type="ECO:0000313" key="4">
    <source>
        <dbReference type="Proteomes" id="UP000242525"/>
    </source>
</evidence>
<gene>
    <name evidence="3" type="ORF">BN980_GECA11s00527g</name>
</gene>
<dbReference type="GO" id="GO:0051087">
    <property type="term" value="F:protein-folding chaperone binding"/>
    <property type="evidence" value="ECO:0007669"/>
    <property type="project" value="InterPro"/>
</dbReference>
<evidence type="ECO:0000259" key="2">
    <source>
        <dbReference type="PROSITE" id="PS51035"/>
    </source>
</evidence>
<feature type="domain" description="BAG" evidence="2">
    <location>
        <begin position="191"/>
        <end position="272"/>
    </location>
</feature>
<dbReference type="Gene3D" id="3.10.20.90">
    <property type="entry name" value="Phosphatidylinositol 3-kinase Catalytic Subunit, Chain A, domain 1"/>
    <property type="match status" value="1"/>
</dbReference>
<dbReference type="InterPro" id="IPR003103">
    <property type="entry name" value="BAG_domain"/>
</dbReference>
<feature type="compositionally biased region" description="Basic and acidic residues" evidence="1">
    <location>
        <begin position="294"/>
        <end position="329"/>
    </location>
</feature>
<feature type="region of interest" description="Disordered" evidence="1">
    <location>
        <begin position="265"/>
        <end position="329"/>
    </location>
</feature>
<dbReference type="STRING" id="1173061.A0A0J9XDG5"/>
<feature type="compositionally biased region" description="Basic and acidic residues" evidence="1">
    <location>
        <begin position="270"/>
        <end position="281"/>
    </location>
</feature>
<dbReference type="EMBL" id="CCBN010000011">
    <property type="protein sequence ID" value="CDO55398.1"/>
    <property type="molecule type" value="Genomic_DNA"/>
</dbReference>
<dbReference type="PROSITE" id="PS51035">
    <property type="entry name" value="BAG"/>
    <property type="match status" value="1"/>
</dbReference>
<dbReference type="Pfam" id="PF02179">
    <property type="entry name" value="BAG"/>
    <property type="match status" value="1"/>
</dbReference>
<organism evidence="3 4">
    <name type="scientific">Geotrichum candidum</name>
    <name type="common">Oospora lactis</name>
    <name type="synonym">Dipodascus geotrichum</name>
    <dbReference type="NCBI Taxonomy" id="1173061"/>
    <lineage>
        <taxon>Eukaryota</taxon>
        <taxon>Fungi</taxon>
        <taxon>Dikarya</taxon>
        <taxon>Ascomycota</taxon>
        <taxon>Saccharomycotina</taxon>
        <taxon>Dipodascomycetes</taxon>
        <taxon>Dipodascales</taxon>
        <taxon>Dipodascaceae</taxon>
        <taxon>Geotrichum</taxon>
    </lineage>
</organism>
<dbReference type="SMART" id="SM00264">
    <property type="entry name" value="BAG"/>
    <property type="match status" value="1"/>
</dbReference>
<proteinExistence type="predicted"/>
<dbReference type="InterPro" id="IPR029071">
    <property type="entry name" value="Ubiquitin-like_domsf"/>
</dbReference>
<name>A0A0J9XDG5_GEOCN</name>
<evidence type="ECO:0000313" key="3">
    <source>
        <dbReference type="EMBL" id="CDO55398.1"/>
    </source>
</evidence>
<dbReference type="SUPFAM" id="SSF54236">
    <property type="entry name" value="Ubiquitin-like"/>
    <property type="match status" value="1"/>
</dbReference>